<dbReference type="Pfam" id="PF01791">
    <property type="entry name" value="DeoC"/>
    <property type="match status" value="1"/>
</dbReference>
<feature type="active site" description="Schiff-base intermediate with dihydroxyacetone-P" evidence="1">
    <location>
        <position position="183"/>
    </location>
</feature>
<feature type="active site" description="Proton donor" evidence="1">
    <location>
        <position position="154"/>
    </location>
</feature>
<dbReference type="PANTHER" id="PTHR47916">
    <property type="entry name" value="FRUCTOSE-BISPHOSPHATE ALDOLASE CLASS 1"/>
    <property type="match status" value="1"/>
</dbReference>
<dbReference type="SUPFAM" id="SSF51569">
    <property type="entry name" value="Aldolase"/>
    <property type="match status" value="1"/>
</dbReference>
<dbReference type="EMBL" id="QLUW01000002">
    <property type="protein sequence ID" value="RAP76576.1"/>
    <property type="molecule type" value="Genomic_DNA"/>
</dbReference>
<dbReference type="SMART" id="SM01133">
    <property type="entry name" value="DeoC"/>
    <property type="match status" value="1"/>
</dbReference>
<name>A0A328U947_9BACL</name>
<evidence type="ECO:0000313" key="2">
    <source>
        <dbReference type="EMBL" id="RAP76576.1"/>
    </source>
</evidence>
<protein>
    <recommendedName>
        <fullName evidence="4">Fructose-bisphosphate aldolase</fullName>
    </recommendedName>
</protein>
<accession>A0A328U947</accession>
<dbReference type="PIRSF" id="PIRSF038992">
    <property type="entry name" value="Aldolase_Ia"/>
    <property type="match status" value="1"/>
</dbReference>
<dbReference type="InterPro" id="IPR041720">
    <property type="entry name" value="FbaB-like"/>
</dbReference>
<evidence type="ECO:0000313" key="3">
    <source>
        <dbReference type="Proteomes" id="UP000249260"/>
    </source>
</evidence>
<dbReference type="OrthoDB" id="5915071at2"/>
<dbReference type="Proteomes" id="UP000249260">
    <property type="component" value="Unassembled WGS sequence"/>
</dbReference>
<dbReference type="GO" id="GO:0004332">
    <property type="term" value="F:fructose-bisphosphate aldolase activity"/>
    <property type="evidence" value="ECO:0007669"/>
    <property type="project" value="InterPro"/>
</dbReference>
<dbReference type="AlphaFoldDB" id="A0A328U947"/>
<organism evidence="2 3">
    <name type="scientific">Paenibacillus montanisoli</name>
    <dbReference type="NCBI Taxonomy" id="2081970"/>
    <lineage>
        <taxon>Bacteria</taxon>
        <taxon>Bacillati</taxon>
        <taxon>Bacillota</taxon>
        <taxon>Bacilli</taxon>
        <taxon>Bacillales</taxon>
        <taxon>Paenibacillaceae</taxon>
        <taxon>Paenibacillus</taxon>
    </lineage>
</organism>
<dbReference type="InterPro" id="IPR002915">
    <property type="entry name" value="DeoC/FbaB/LacD_aldolase"/>
</dbReference>
<comment type="caution">
    <text evidence="2">The sequence shown here is derived from an EMBL/GenBank/DDBJ whole genome shotgun (WGS) entry which is preliminary data.</text>
</comment>
<gene>
    <name evidence="2" type="ORF">DL346_14510</name>
</gene>
<dbReference type="InterPro" id="IPR050456">
    <property type="entry name" value="DeoC/FbaB_aldolase"/>
</dbReference>
<dbReference type="Gene3D" id="3.20.20.70">
    <property type="entry name" value="Aldolase class I"/>
    <property type="match status" value="1"/>
</dbReference>
<keyword evidence="3" id="KW-1185">Reference proteome</keyword>
<proteinExistence type="predicted"/>
<dbReference type="InterPro" id="IPR013785">
    <property type="entry name" value="Aldolase_TIM"/>
</dbReference>
<dbReference type="PANTHER" id="PTHR47916:SF1">
    <property type="entry name" value="3-HYDROXY-5-PHOSPHONOOXYPENTANE-2,4-DIONE THIOLASE"/>
    <property type="match status" value="1"/>
</dbReference>
<evidence type="ECO:0000256" key="1">
    <source>
        <dbReference type="PIRSR" id="PIRSR038992-1"/>
    </source>
</evidence>
<reference evidence="2 3" key="1">
    <citation type="submission" date="2018-06" db="EMBL/GenBank/DDBJ databases">
        <title>Paenibacillus montanisoli sp. nov., isolated from mountain area soil.</title>
        <authorList>
            <person name="Wu M."/>
        </authorList>
    </citation>
    <scope>NUCLEOTIDE SEQUENCE [LARGE SCALE GENOMIC DNA]</scope>
    <source>
        <strain evidence="2 3">RA17</strain>
    </source>
</reference>
<evidence type="ECO:0008006" key="4">
    <source>
        <dbReference type="Google" id="ProtNLM"/>
    </source>
</evidence>
<sequence>MLGVERMSKAIRLSRLFNGQTGNTVLLPVDHGILGEVQGLEDPIEVLERLIPLGVDGVLMNNGIRLRSESLFYGRLAPSRILSSDTFYLEEGAMHHDLIAMPETALQAGCDCVKVLLFWNRPGSENMHNIRMISELVKEAERCQIPVMIEPLLYDPVPDAKTKIKALTDATRIAYELGADILKVVHPGEHEVLKQWVGKFKVPLVMLGGGLNGGVDDLIRLVDQAVKAGVRGVAIGRNVWQRPKEESERVMRMFTEVVHGRIS</sequence>